<reference evidence="2" key="1">
    <citation type="journal article" date="2019" name="Int. J. Syst. Evol. Microbiol.">
        <title>The Global Catalogue of Microorganisms (GCM) 10K type strain sequencing project: providing services to taxonomists for standard genome sequencing and annotation.</title>
        <authorList>
            <consortium name="The Broad Institute Genomics Platform"/>
            <consortium name="The Broad Institute Genome Sequencing Center for Infectious Disease"/>
            <person name="Wu L."/>
            <person name="Ma J."/>
        </authorList>
    </citation>
    <scope>NUCLEOTIDE SEQUENCE [LARGE SCALE GENOMIC DNA]</scope>
    <source>
        <strain evidence="2">JCM 6833</strain>
    </source>
</reference>
<sequence>MRWNPPVGWKDNVNRVATVAPPSARGSVEEGGDGEDSRVAAAVRCAALARRLLAQARGS</sequence>
<dbReference type="Proteomes" id="UP001501509">
    <property type="component" value="Unassembled WGS sequence"/>
</dbReference>
<accession>A0ABP6CCD0</accession>
<protein>
    <submittedName>
        <fullName evidence="1">Uncharacterized protein</fullName>
    </submittedName>
</protein>
<proteinExistence type="predicted"/>
<comment type="caution">
    <text evidence="1">The sequence shown here is derived from an EMBL/GenBank/DDBJ whole genome shotgun (WGS) entry which is preliminary data.</text>
</comment>
<dbReference type="EMBL" id="BAAATD010000007">
    <property type="protein sequence ID" value="GAA2612076.1"/>
    <property type="molecule type" value="Genomic_DNA"/>
</dbReference>
<evidence type="ECO:0000313" key="2">
    <source>
        <dbReference type="Proteomes" id="UP001501509"/>
    </source>
</evidence>
<name>A0ABP6CCD0_9ACTN</name>
<gene>
    <name evidence="1" type="ORF">GCM10010411_53440</name>
</gene>
<organism evidence="1 2">
    <name type="scientific">Actinomadura fulvescens</name>
    <dbReference type="NCBI Taxonomy" id="46160"/>
    <lineage>
        <taxon>Bacteria</taxon>
        <taxon>Bacillati</taxon>
        <taxon>Actinomycetota</taxon>
        <taxon>Actinomycetes</taxon>
        <taxon>Streptosporangiales</taxon>
        <taxon>Thermomonosporaceae</taxon>
        <taxon>Actinomadura</taxon>
    </lineage>
</organism>
<evidence type="ECO:0000313" key="1">
    <source>
        <dbReference type="EMBL" id="GAA2612076.1"/>
    </source>
</evidence>
<keyword evidence="2" id="KW-1185">Reference proteome</keyword>